<name>A0ABY9Q8G5_9FIRM</name>
<protein>
    <submittedName>
        <fullName evidence="1">Uncharacterized protein</fullName>
    </submittedName>
</protein>
<evidence type="ECO:0000313" key="1">
    <source>
        <dbReference type="EMBL" id="WMT83486.1"/>
    </source>
</evidence>
<accession>A0ABY9Q8G5</accession>
<organism evidence="1 2">
    <name type="scientific">Terrisporobacter mayombei</name>
    <dbReference type="NCBI Taxonomy" id="1541"/>
    <lineage>
        <taxon>Bacteria</taxon>
        <taxon>Bacillati</taxon>
        <taxon>Bacillota</taxon>
        <taxon>Clostridia</taxon>
        <taxon>Peptostreptococcales</taxon>
        <taxon>Peptostreptococcaceae</taxon>
        <taxon>Terrisporobacter</taxon>
    </lineage>
</organism>
<dbReference type="Proteomes" id="UP001235030">
    <property type="component" value="Chromosome"/>
</dbReference>
<evidence type="ECO:0000313" key="2">
    <source>
        <dbReference type="Proteomes" id="UP001235030"/>
    </source>
</evidence>
<reference evidence="1 2" key="1">
    <citation type="submission" date="2022-07" db="EMBL/GenBank/DDBJ databases">
        <title>Genome sequence of Terrisporobacter mayombei DSM6539.</title>
        <authorList>
            <person name="Boeer T."/>
            <person name="Bengelsdorf F.R."/>
            <person name="Daniel R."/>
            <person name="Poehlein A."/>
        </authorList>
    </citation>
    <scope>NUCLEOTIDE SEQUENCE [LARGE SCALE GENOMIC DNA]</scope>
    <source>
        <strain evidence="1 2">DSM 6539</strain>
    </source>
</reference>
<keyword evidence="2" id="KW-1185">Reference proteome</keyword>
<sequence length="77" mass="8911">MEKILINMGSVETIRNIIKNVDSGVYNIVDEKEREVSILVEKNNRLETRTIKDEGWILSMEYDKSGQVITESLIKIK</sequence>
<gene>
    <name evidence="1" type="ORF">TEMA_40040</name>
</gene>
<dbReference type="RefSeq" id="WP_228105961.1">
    <property type="nucleotide sequence ID" value="NZ_CP101637.1"/>
</dbReference>
<proteinExistence type="predicted"/>
<dbReference type="EMBL" id="CP101637">
    <property type="protein sequence ID" value="WMT83486.1"/>
    <property type="molecule type" value="Genomic_DNA"/>
</dbReference>